<dbReference type="AlphaFoldDB" id="A0A3R7LA62"/>
<evidence type="ECO:0000313" key="4">
    <source>
        <dbReference type="Proteomes" id="UP000284403"/>
    </source>
</evidence>
<feature type="compositionally biased region" description="Polar residues" evidence="2">
    <location>
        <begin position="70"/>
        <end position="82"/>
    </location>
</feature>
<evidence type="ECO:0000313" key="3">
    <source>
        <dbReference type="EMBL" id="RNF23030.1"/>
    </source>
</evidence>
<dbReference type="RefSeq" id="XP_029230029.1">
    <property type="nucleotide sequence ID" value="XM_029369864.1"/>
</dbReference>
<accession>A0A3R7LA62</accession>
<keyword evidence="4" id="KW-1185">Reference proteome</keyword>
<sequence length="234" mass="26798">MFLDDEHGELEPCHADHALSQEARLQKLEEELDRLKRQQFRGNGSGGMQPPWRHDYSPQRDRRQKESRPRLSSSDSARSLTPSPVGDGDGGMETSYYELRRIVPHLSPEFECAERDAVLILSAIRSGAAAEGAESWEQRLSSLEAEKRMIQGRLARRSQECEALKGTVAELRQKIRATQEDSHASVNLLSKRNEEVRKQLLLEESRSQKMKIRNGQLEMEVERLRGLLHSHLHK</sequence>
<feature type="coiled-coil region" evidence="1">
    <location>
        <begin position="133"/>
        <end position="181"/>
    </location>
</feature>
<keyword evidence="1" id="KW-0175">Coiled coil</keyword>
<evidence type="ECO:0000256" key="1">
    <source>
        <dbReference type="SAM" id="Coils"/>
    </source>
</evidence>
<dbReference type="OrthoDB" id="266050at2759"/>
<comment type="caution">
    <text evidence="3">The sequence shown here is derived from an EMBL/GenBank/DDBJ whole genome shotgun (WGS) entry which is preliminary data.</text>
</comment>
<feature type="region of interest" description="Disordered" evidence="2">
    <location>
        <begin position="34"/>
        <end position="92"/>
    </location>
</feature>
<gene>
    <name evidence="3" type="ORF">Tco025E_02941</name>
</gene>
<feature type="compositionally biased region" description="Basic and acidic residues" evidence="2">
    <location>
        <begin position="52"/>
        <end position="69"/>
    </location>
</feature>
<dbReference type="Proteomes" id="UP000284403">
    <property type="component" value="Unassembled WGS sequence"/>
</dbReference>
<dbReference type="EMBL" id="MKKU01000125">
    <property type="protein sequence ID" value="RNF23030.1"/>
    <property type="molecule type" value="Genomic_DNA"/>
</dbReference>
<reference evidence="3 4" key="1">
    <citation type="journal article" date="2018" name="BMC Genomics">
        <title>Genomic comparison of Trypanosoma conorhini and Trypanosoma rangeli to Trypanosoma cruzi strains of high and low virulence.</title>
        <authorList>
            <person name="Bradwell K.R."/>
            <person name="Koparde V.N."/>
            <person name="Matveyev A.V."/>
            <person name="Serrano M.G."/>
            <person name="Alves J.M."/>
            <person name="Parikh H."/>
            <person name="Huang B."/>
            <person name="Lee V."/>
            <person name="Espinosa-Alvarez O."/>
            <person name="Ortiz P.A."/>
            <person name="Costa-Martins A.G."/>
            <person name="Teixeira M.M."/>
            <person name="Buck G.A."/>
        </authorList>
    </citation>
    <scope>NUCLEOTIDE SEQUENCE [LARGE SCALE GENOMIC DNA]</scope>
    <source>
        <strain evidence="3 4">025E</strain>
    </source>
</reference>
<organism evidence="3 4">
    <name type="scientific">Trypanosoma conorhini</name>
    <dbReference type="NCBI Taxonomy" id="83891"/>
    <lineage>
        <taxon>Eukaryota</taxon>
        <taxon>Discoba</taxon>
        <taxon>Euglenozoa</taxon>
        <taxon>Kinetoplastea</taxon>
        <taxon>Metakinetoplastina</taxon>
        <taxon>Trypanosomatida</taxon>
        <taxon>Trypanosomatidae</taxon>
        <taxon>Trypanosoma</taxon>
    </lineage>
</organism>
<evidence type="ECO:0000256" key="2">
    <source>
        <dbReference type="SAM" id="MobiDB-lite"/>
    </source>
</evidence>
<proteinExistence type="predicted"/>
<dbReference type="GeneID" id="40316552"/>
<protein>
    <submittedName>
        <fullName evidence="3">Uncharacterized protein</fullName>
    </submittedName>
</protein>
<name>A0A3R7LA62_9TRYP</name>